<dbReference type="GO" id="GO:0043531">
    <property type="term" value="F:ADP binding"/>
    <property type="evidence" value="ECO:0007669"/>
    <property type="project" value="InterPro"/>
</dbReference>
<dbReference type="InterPro" id="IPR002182">
    <property type="entry name" value="NB-ARC"/>
</dbReference>
<keyword evidence="4" id="KW-0547">Nucleotide-binding</keyword>
<dbReference type="SUPFAM" id="SSF52540">
    <property type="entry name" value="P-loop containing nucleoside triphosphate hydrolases"/>
    <property type="match status" value="1"/>
</dbReference>
<dbReference type="PANTHER" id="PTHR33463:SF187">
    <property type="entry name" value="AND NB-ARC DOMAIN DISEASE RESISTANCE PROTEIN, PUTATIVE-RELATED"/>
    <property type="match status" value="1"/>
</dbReference>
<dbReference type="EMBL" id="JAEACU010000012">
    <property type="protein sequence ID" value="KAH7513119.1"/>
    <property type="molecule type" value="Genomic_DNA"/>
</dbReference>
<dbReference type="InterPro" id="IPR050905">
    <property type="entry name" value="Plant_NBS-LRR"/>
</dbReference>
<dbReference type="InterPro" id="IPR058922">
    <property type="entry name" value="WHD_DRP"/>
</dbReference>
<dbReference type="Gene3D" id="3.80.10.10">
    <property type="entry name" value="Ribonuclease Inhibitor"/>
    <property type="match status" value="1"/>
</dbReference>
<dbReference type="AlphaFoldDB" id="A0A978UEC6"/>
<dbReference type="InterPro" id="IPR001611">
    <property type="entry name" value="Leu-rich_rpt"/>
</dbReference>
<dbReference type="InterPro" id="IPR003591">
    <property type="entry name" value="Leu-rich_rpt_typical-subtyp"/>
</dbReference>
<evidence type="ECO:0000313" key="9">
    <source>
        <dbReference type="EMBL" id="KAH7513119.1"/>
    </source>
</evidence>
<gene>
    <name evidence="9" type="ORF">FEM48_Zijuj12G0162800</name>
</gene>
<evidence type="ECO:0000256" key="1">
    <source>
        <dbReference type="ARBA" id="ARBA00008894"/>
    </source>
</evidence>
<dbReference type="InterPro" id="IPR032675">
    <property type="entry name" value="LRR_dom_sf"/>
</dbReference>
<accession>A0A978UEC6</accession>
<protein>
    <recommendedName>
        <fullName evidence="11">NB-ARC domain-containing protein</fullName>
    </recommendedName>
</protein>
<proteinExistence type="inferred from homology"/>
<dbReference type="PANTHER" id="PTHR33463">
    <property type="entry name" value="NB-ARC DOMAIN-CONTAINING PROTEIN-RELATED"/>
    <property type="match status" value="1"/>
</dbReference>
<evidence type="ECO:0000256" key="4">
    <source>
        <dbReference type="ARBA" id="ARBA00022741"/>
    </source>
</evidence>
<keyword evidence="5" id="KW-0611">Plant defense</keyword>
<dbReference type="Gene3D" id="1.10.10.10">
    <property type="entry name" value="Winged helix-like DNA-binding domain superfamily/Winged helix DNA-binding domain"/>
    <property type="match status" value="1"/>
</dbReference>
<reference evidence="9" key="1">
    <citation type="journal article" date="2021" name="Front. Plant Sci.">
        <title>Chromosome-Scale Genome Assembly for Chinese Sour Jujube and Insights Into Its Genome Evolution and Domestication Signature.</title>
        <authorList>
            <person name="Shen L.-Y."/>
            <person name="Luo H."/>
            <person name="Wang X.-L."/>
            <person name="Wang X.-M."/>
            <person name="Qiu X.-J."/>
            <person name="Liu H."/>
            <person name="Zhou S.-S."/>
            <person name="Jia K.-H."/>
            <person name="Nie S."/>
            <person name="Bao Y.-T."/>
            <person name="Zhang R.-G."/>
            <person name="Yun Q.-Z."/>
            <person name="Chai Y.-H."/>
            <person name="Lu J.-Y."/>
            <person name="Li Y."/>
            <person name="Zhao S.-W."/>
            <person name="Mao J.-F."/>
            <person name="Jia S.-G."/>
            <person name="Mao Y.-M."/>
        </authorList>
    </citation>
    <scope>NUCLEOTIDE SEQUENCE</scope>
    <source>
        <strain evidence="9">AT0</strain>
        <tissue evidence="9">Leaf</tissue>
    </source>
</reference>
<evidence type="ECO:0000256" key="3">
    <source>
        <dbReference type="ARBA" id="ARBA00022737"/>
    </source>
</evidence>
<dbReference type="SMART" id="SM00369">
    <property type="entry name" value="LRR_TYP"/>
    <property type="match status" value="3"/>
</dbReference>
<dbReference type="Proteomes" id="UP000813462">
    <property type="component" value="Unassembled WGS sequence"/>
</dbReference>
<dbReference type="FunFam" id="1.10.10.10:FF:000322">
    <property type="entry name" value="Probable disease resistance protein At1g63360"/>
    <property type="match status" value="1"/>
</dbReference>
<dbReference type="GO" id="GO:0005524">
    <property type="term" value="F:ATP binding"/>
    <property type="evidence" value="ECO:0007669"/>
    <property type="project" value="UniProtKB-KW"/>
</dbReference>
<evidence type="ECO:0000259" key="8">
    <source>
        <dbReference type="Pfam" id="PF23559"/>
    </source>
</evidence>
<feature type="domain" description="Disease resistance protein winged helix" evidence="8">
    <location>
        <begin position="282"/>
        <end position="353"/>
    </location>
</feature>
<dbReference type="GO" id="GO:0006952">
    <property type="term" value="P:defense response"/>
    <property type="evidence" value="ECO:0007669"/>
    <property type="project" value="UniProtKB-KW"/>
</dbReference>
<evidence type="ECO:0000313" key="10">
    <source>
        <dbReference type="Proteomes" id="UP000813462"/>
    </source>
</evidence>
<comment type="caution">
    <text evidence="9">The sequence shown here is derived from an EMBL/GenBank/DDBJ whole genome shotgun (WGS) entry which is preliminary data.</text>
</comment>
<dbReference type="InterPro" id="IPR027417">
    <property type="entry name" value="P-loop_NTPase"/>
</dbReference>
<evidence type="ECO:0000256" key="2">
    <source>
        <dbReference type="ARBA" id="ARBA00022614"/>
    </source>
</evidence>
<name>A0A978UEC6_ZIZJJ</name>
<keyword evidence="6" id="KW-0067">ATP-binding</keyword>
<evidence type="ECO:0000256" key="6">
    <source>
        <dbReference type="ARBA" id="ARBA00022840"/>
    </source>
</evidence>
<dbReference type="Pfam" id="PF13855">
    <property type="entry name" value="LRR_8"/>
    <property type="match status" value="1"/>
</dbReference>
<dbReference type="FunFam" id="1.10.8.430:FF:000003">
    <property type="entry name" value="Probable disease resistance protein At5g66910"/>
    <property type="match status" value="1"/>
</dbReference>
<evidence type="ECO:0000259" key="7">
    <source>
        <dbReference type="Pfam" id="PF00931"/>
    </source>
</evidence>
<evidence type="ECO:0008006" key="11">
    <source>
        <dbReference type="Google" id="ProtNLM"/>
    </source>
</evidence>
<dbReference type="Pfam" id="PF00931">
    <property type="entry name" value="NB-ARC"/>
    <property type="match status" value="1"/>
</dbReference>
<sequence length="536" mass="61244">MVAEEFHDGVEARNLLLLRRDNGLSLQAKEDDEDEEGFSLIRRYELVQVGSLSLHAYIEVGFPPSTATGQFFVELFYHAKNNSIEQIEEQVRERRWFSYMPLEMEMGKLTEQVTELIQQGGFPEGLTLQAHDDLWQDFQLERVGIPSGRSGCKLILTSRSLNVCRSINCEEYIKVEPLSENEAWELFTEKLGHGRALSPAIEPIAKSLTKKCSGLPLAIISVAGSMREVDDISEWSDALEKLKESVADHDDEMGIEVFKVLKYSYDQLKDPKLQQCFIYCSLFPEDFEVGREMLIEYFINERFIDGLRSRQAELNRGHTILNKLENVCLLEGGVSIYGGRKYVKMHDLVRSMAIQIGKENFQYSVETEEQLTEILREEKWAKDLTKLSLMKKDISNIPSSASPKFPRLTTLVLNDCGVLYIIPDCFFSRMPTLSVLNLSGTKIGNLPTSICELVNLTALWLEGCSRLAYVPCLENLKALRRLNLRWTRIREVPQGMEMLLNLRYLNLEETLIEMIPDGILPKLSCLQYLGIENEIG</sequence>
<keyword evidence="2" id="KW-0433">Leucine-rich repeat</keyword>
<dbReference type="InterPro" id="IPR036388">
    <property type="entry name" value="WH-like_DNA-bd_sf"/>
</dbReference>
<dbReference type="SUPFAM" id="SSF52058">
    <property type="entry name" value="L domain-like"/>
    <property type="match status" value="1"/>
</dbReference>
<feature type="domain" description="NB-ARC" evidence="7">
    <location>
        <begin position="131"/>
        <end position="193"/>
    </location>
</feature>
<organism evidence="9 10">
    <name type="scientific">Ziziphus jujuba var. spinosa</name>
    <dbReference type="NCBI Taxonomy" id="714518"/>
    <lineage>
        <taxon>Eukaryota</taxon>
        <taxon>Viridiplantae</taxon>
        <taxon>Streptophyta</taxon>
        <taxon>Embryophyta</taxon>
        <taxon>Tracheophyta</taxon>
        <taxon>Spermatophyta</taxon>
        <taxon>Magnoliopsida</taxon>
        <taxon>eudicotyledons</taxon>
        <taxon>Gunneridae</taxon>
        <taxon>Pentapetalae</taxon>
        <taxon>rosids</taxon>
        <taxon>fabids</taxon>
        <taxon>Rosales</taxon>
        <taxon>Rhamnaceae</taxon>
        <taxon>Paliureae</taxon>
        <taxon>Ziziphus</taxon>
    </lineage>
</organism>
<evidence type="ECO:0000256" key="5">
    <source>
        <dbReference type="ARBA" id="ARBA00022821"/>
    </source>
</evidence>
<dbReference type="InterPro" id="IPR042197">
    <property type="entry name" value="Apaf_helical"/>
</dbReference>
<keyword evidence="3" id="KW-0677">Repeat</keyword>
<dbReference type="Gene3D" id="1.10.8.430">
    <property type="entry name" value="Helical domain of apoptotic protease-activating factors"/>
    <property type="match status" value="1"/>
</dbReference>
<dbReference type="Pfam" id="PF23559">
    <property type="entry name" value="WHD_DRP"/>
    <property type="match status" value="1"/>
</dbReference>
<comment type="similarity">
    <text evidence="1">Belongs to the disease resistance NB-LRR family.</text>
</comment>